<evidence type="ECO:0008006" key="3">
    <source>
        <dbReference type="Google" id="ProtNLM"/>
    </source>
</evidence>
<evidence type="ECO:0000256" key="1">
    <source>
        <dbReference type="SAM" id="SignalP"/>
    </source>
</evidence>
<keyword evidence="1" id="KW-0732">Signal</keyword>
<proteinExistence type="predicted"/>
<reference evidence="2" key="2">
    <citation type="journal article" date="2015" name="Fish Shellfish Immunol.">
        <title>Early steps in the European eel (Anguilla anguilla)-Vibrio vulnificus interaction in the gills: Role of the RtxA13 toxin.</title>
        <authorList>
            <person name="Callol A."/>
            <person name="Pajuelo D."/>
            <person name="Ebbesson L."/>
            <person name="Teles M."/>
            <person name="MacKenzie S."/>
            <person name="Amaro C."/>
        </authorList>
    </citation>
    <scope>NUCLEOTIDE SEQUENCE</scope>
</reference>
<feature type="signal peptide" evidence="1">
    <location>
        <begin position="1"/>
        <end position="20"/>
    </location>
</feature>
<name>A0A0E9R177_ANGAN</name>
<feature type="chain" id="PRO_5002431679" description="Secreted protein" evidence="1">
    <location>
        <begin position="21"/>
        <end position="70"/>
    </location>
</feature>
<sequence length="70" mass="8230">MRRSMFWATLKVIWFHHVHHTFGPELVCEMRPFSSVLFLYTSKPTFHTVVTQTISLPVTTHFLLILPTSE</sequence>
<accession>A0A0E9R177</accession>
<protein>
    <recommendedName>
        <fullName evidence="3">Secreted protein</fullName>
    </recommendedName>
</protein>
<dbReference type="EMBL" id="GBXM01085651">
    <property type="protein sequence ID" value="JAH22926.1"/>
    <property type="molecule type" value="Transcribed_RNA"/>
</dbReference>
<dbReference type="AlphaFoldDB" id="A0A0E9R177"/>
<organism evidence="2">
    <name type="scientific">Anguilla anguilla</name>
    <name type="common">European freshwater eel</name>
    <name type="synonym">Muraena anguilla</name>
    <dbReference type="NCBI Taxonomy" id="7936"/>
    <lineage>
        <taxon>Eukaryota</taxon>
        <taxon>Metazoa</taxon>
        <taxon>Chordata</taxon>
        <taxon>Craniata</taxon>
        <taxon>Vertebrata</taxon>
        <taxon>Euteleostomi</taxon>
        <taxon>Actinopterygii</taxon>
        <taxon>Neopterygii</taxon>
        <taxon>Teleostei</taxon>
        <taxon>Anguilliformes</taxon>
        <taxon>Anguillidae</taxon>
        <taxon>Anguilla</taxon>
    </lineage>
</organism>
<evidence type="ECO:0000313" key="2">
    <source>
        <dbReference type="EMBL" id="JAH22926.1"/>
    </source>
</evidence>
<reference evidence="2" key="1">
    <citation type="submission" date="2014-11" db="EMBL/GenBank/DDBJ databases">
        <authorList>
            <person name="Amaro Gonzalez C."/>
        </authorList>
    </citation>
    <scope>NUCLEOTIDE SEQUENCE</scope>
</reference>